<dbReference type="EMBL" id="JADCNM010000014">
    <property type="protein sequence ID" value="KAG0453559.1"/>
    <property type="molecule type" value="Genomic_DNA"/>
</dbReference>
<comment type="caution">
    <text evidence="1">The sequence shown here is derived from an EMBL/GenBank/DDBJ whole genome shotgun (WGS) entry which is preliminary data.</text>
</comment>
<evidence type="ECO:0000313" key="1">
    <source>
        <dbReference type="EMBL" id="KAG0453559.1"/>
    </source>
</evidence>
<protein>
    <submittedName>
        <fullName evidence="1">Uncharacterized protein</fullName>
    </submittedName>
</protein>
<accession>A0A835PI06</accession>
<organism evidence="1 2">
    <name type="scientific">Vanilla planifolia</name>
    <name type="common">Vanilla</name>
    <dbReference type="NCBI Taxonomy" id="51239"/>
    <lineage>
        <taxon>Eukaryota</taxon>
        <taxon>Viridiplantae</taxon>
        <taxon>Streptophyta</taxon>
        <taxon>Embryophyta</taxon>
        <taxon>Tracheophyta</taxon>
        <taxon>Spermatophyta</taxon>
        <taxon>Magnoliopsida</taxon>
        <taxon>Liliopsida</taxon>
        <taxon>Asparagales</taxon>
        <taxon>Orchidaceae</taxon>
        <taxon>Vanilloideae</taxon>
        <taxon>Vanilleae</taxon>
        <taxon>Vanilla</taxon>
    </lineage>
</organism>
<reference evidence="1 2" key="1">
    <citation type="journal article" date="2020" name="Nat. Food">
        <title>A phased Vanilla planifolia genome enables genetic improvement of flavour and production.</title>
        <authorList>
            <person name="Hasing T."/>
            <person name="Tang H."/>
            <person name="Brym M."/>
            <person name="Khazi F."/>
            <person name="Huang T."/>
            <person name="Chambers A.H."/>
        </authorList>
    </citation>
    <scope>NUCLEOTIDE SEQUENCE [LARGE SCALE GENOMIC DNA]</scope>
    <source>
        <tissue evidence="1">Leaf</tissue>
    </source>
</reference>
<dbReference type="AlphaFoldDB" id="A0A835PI06"/>
<proteinExistence type="predicted"/>
<dbReference type="Proteomes" id="UP000639772">
    <property type="component" value="Unassembled WGS sequence"/>
</dbReference>
<sequence length="106" mass="11986">MPSFSLTTWSNWSRKLGHDEKDLISLGAGLSSKPLRVSAKLCSLGKSNTRWFMIWSSKERRRMLMFKVHELRSQLATAKKLSLRGNLDGKSNLAITTLSSSKNSRM</sequence>
<name>A0A835PI06_VANPL</name>
<evidence type="ECO:0000313" key="2">
    <source>
        <dbReference type="Proteomes" id="UP000639772"/>
    </source>
</evidence>
<gene>
    <name evidence="1" type="ORF">HPP92_024863</name>
</gene>